<accession>A0A0E9PVC9</accession>
<reference evidence="1" key="2">
    <citation type="journal article" date="2015" name="Fish Shellfish Immunol.">
        <title>Early steps in the European eel (Anguilla anguilla)-Vibrio vulnificus interaction in the gills: Role of the RtxA13 toxin.</title>
        <authorList>
            <person name="Callol A."/>
            <person name="Pajuelo D."/>
            <person name="Ebbesson L."/>
            <person name="Teles M."/>
            <person name="MacKenzie S."/>
            <person name="Amaro C."/>
        </authorList>
    </citation>
    <scope>NUCLEOTIDE SEQUENCE</scope>
</reference>
<dbReference type="EMBL" id="GBXM01100774">
    <property type="protein sequence ID" value="JAH07803.1"/>
    <property type="molecule type" value="Transcribed_RNA"/>
</dbReference>
<organism evidence="1">
    <name type="scientific">Anguilla anguilla</name>
    <name type="common">European freshwater eel</name>
    <name type="synonym">Muraena anguilla</name>
    <dbReference type="NCBI Taxonomy" id="7936"/>
    <lineage>
        <taxon>Eukaryota</taxon>
        <taxon>Metazoa</taxon>
        <taxon>Chordata</taxon>
        <taxon>Craniata</taxon>
        <taxon>Vertebrata</taxon>
        <taxon>Euteleostomi</taxon>
        <taxon>Actinopterygii</taxon>
        <taxon>Neopterygii</taxon>
        <taxon>Teleostei</taxon>
        <taxon>Anguilliformes</taxon>
        <taxon>Anguillidae</taxon>
        <taxon>Anguilla</taxon>
    </lineage>
</organism>
<name>A0A0E9PVC9_ANGAN</name>
<evidence type="ECO:0000313" key="1">
    <source>
        <dbReference type="EMBL" id="JAH07803.1"/>
    </source>
</evidence>
<sequence>MVTQSSLIQFHMIVNITGLVWFVKENEALLDSNSTSSKTNVTIGS</sequence>
<proteinExistence type="predicted"/>
<protein>
    <submittedName>
        <fullName evidence="1">Uncharacterized protein</fullName>
    </submittedName>
</protein>
<dbReference type="AlphaFoldDB" id="A0A0E9PVC9"/>
<reference evidence="1" key="1">
    <citation type="submission" date="2014-11" db="EMBL/GenBank/DDBJ databases">
        <authorList>
            <person name="Amaro Gonzalez C."/>
        </authorList>
    </citation>
    <scope>NUCLEOTIDE SEQUENCE</scope>
</reference>